<accession>A0A4Q9RCH9</accession>
<comment type="caution">
    <text evidence="1">The sequence shown here is derived from an EMBL/GenBank/DDBJ whole genome shotgun (WGS) entry which is preliminary data.</text>
</comment>
<evidence type="ECO:0000313" key="1">
    <source>
        <dbReference type="EMBL" id="TBU98889.1"/>
    </source>
</evidence>
<organism evidence="1 2">
    <name type="scientific">Stutzerimonas kirkiae</name>
    <dbReference type="NCBI Taxonomy" id="2211392"/>
    <lineage>
        <taxon>Bacteria</taxon>
        <taxon>Pseudomonadati</taxon>
        <taxon>Pseudomonadota</taxon>
        <taxon>Gammaproteobacteria</taxon>
        <taxon>Pseudomonadales</taxon>
        <taxon>Pseudomonadaceae</taxon>
        <taxon>Stutzerimonas</taxon>
    </lineage>
</organism>
<evidence type="ECO:0000313" key="2">
    <source>
        <dbReference type="Proteomes" id="UP000292639"/>
    </source>
</evidence>
<keyword evidence="2" id="KW-1185">Reference proteome</keyword>
<reference evidence="1 2" key="1">
    <citation type="submission" date="2018-06" db="EMBL/GenBank/DDBJ databases">
        <title>Three novel Pseudomonas species isolated from symptomatic oak.</title>
        <authorList>
            <person name="Bueno-Gonzalez V."/>
            <person name="Brady C."/>
        </authorList>
    </citation>
    <scope>NUCLEOTIDE SEQUENCE [LARGE SCALE GENOMIC DNA]</scope>
    <source>
        <strain evidence="1 2">P17C</strain>
    </source>
</reference>
<protein>
    <submittedName>
        <fullName evidence="1">Uncharacterized protein</fullName>
    </submittedName>
</protein>
<dbReference type="AlphaFoldDB" id="A0A4Q9RCH9"/>
<dbReference type="InterPro" id="IPR045809">
    <property type="entry name" value="MobI"/>
</dbReference>
<dbReference type="Proteomes" id="UP000292639">
    <property type="component" value="Unassembled WGS sequence"/>
</dbReference>
<sequence length="138" mass="16514">MLIHINSIKEELNDLHRDLVAHAKVEVNNFWDEARASKKVMARGVAISEKGNYVNIYWLKIVYRRHADGPQEKPFLIRLPKGRTFRFSRKSMGRMDAFTESLFIRYEDKFEILRELISKNKKIYLDLSRMESLLERKR</sequence>
<gene>
    <name evidence="1" type="ORF">DNJ96_04030</name>
</gene>
<name>A0A4Q9RCH9_9GAMM</name>
<proteinExistence type="predicted"/>
<dbReference type="Pfam" id="PF19456">
    <property type="entry name" value="MobI"/>
    <property type="match status" value="1"/>
</dbReference>
<dbReference type="EMBL" id="QJUP01000003">
    <property type="protein sequence ID" value="TBU98889.1"/>
    <property type="molecule type" value="Genomic_DNA"/>
</dbReference>